<accession>U7UVF6</accession>
<dbReference type="SUPFAM" id="SSF50475">
    <property type="entry name" value="FMN-binding split barrel"/>
    <property type="match status" value="1"/>
</dbReference>
<dbReference type="AlphaFoldDB" id="U7UVF6"/>
<dbReference type="RefSeq" id="WP_023052627.1">
    <property type="nucleotide sequence ID" value="NZ_AWXA01000004.1"/>
</dbReference>
<dbReference type="InterPro" id="IPR012349">
    <property type="entry name" value="Split_barrel_FMN-bd"/>
</dbReference>
<keyword evidence="2" id="KW-1185">Reference proteome</keyword>
<reference evidence="1 2" key="1">
    <citation type="submission" date="2013-09" db="EMBL/GenBank/DDBJ databases">
        <authorList>
            <person name="Durkin A.S."/>
            <person name="Haft D.R."/>
            <person name="McCorrison J."/>
            <person name="Torralba M."/>
            <person name="Gillis M."/>
            <person name="Haft D.H."/>
            <person name="Methe B."/>
            <person name="Sutton G."/>
            <person name="Nelson K.E."/>
        </authorList>
    </citation>
    <scope>NUCLEOTIDE SEQUENCE [LARGE SCALE GENOMIC DNA]</scope>
    <source>
        <strain evidence="1 2">BV3C16-1</strain>
    </source>
</reference>
<dbReference type="eggNOG" id="COG3576">
    <property type="taxonomic scope" value="Bacteria"/>
</dbReference>
<dbReference type="PATRIC" id="fig|1111454.3.peg.157"/>
<gene>
    <name evidence="1" type="ORF">HMPREF1250_1334</name>
</gene>
<evidence type="ECO:0000313" key="2">
    <source>
        <dbReference type="Proteomes" id="UP000017090"/>
    </source>
</evidence>
<dbReference type="EMBL" id="AWXA01000004">
    <property type="protein sequence ID" value="ERT62453.1"/>
    <property type="molecule type" value="Genomic_DNA"/>
</dbReference>
<evidence type="ECO:0000313" key="1">
    <source>
        <dbReference type="EMBL" id="ERT62453.1"/>
    </source>
</evidence>
<proteinExistence type="predicted"/>
<organism evidence="1 2">
    <name type="scientific">Megasphaera vaginalis</name>
    <name type="common">ex Srinivasan et al. 2021</name>
    <dbReference type="NCBI Taxonomy" id="1111454"/>
    <lineage>
        <taxon>Bacteria</taxon>
        <taxon>Bacillati</taxon>
        <taxon>Bacillota</taxon>
        <taxon>Negativicutes</taxon>
        <taxon>Veillonellales</taxon>
        <taxon>Veillonellaceae</taxon>
        <taxon>Megasphaera</taxon>
    </lineage>
</organism>
<protein>
    <submittedName>
        <fullName evidence="1">FMN-binding domain protein</fullName>
    </submittedName>
</protein>
<dbReference type="STRING" id="1111454.HMPREF1250_1334"/>
<name>U7UVF6_9FIRM</name>
<sequence length="105" mass="11876">MEKVLDELFYDLLKHEGSVSFVSWANGDAHIVNTWNNYLHVTDDERILIPAFGFRKTEKNINENNHVKLVVVSKQVQGAMGMGTGEYLEGTAEFKTAGPEFDLMK</sequence>
<comment type="caution">
    <text evidence="1">The sequence shown here is derived from an EMBL/GenBank/DDBJ whole genome shotgun (WGS) entry which is preliminary data.</text>
</comment>
<dbReference type="Proteomes" id="UP000017090">
    <property type="component" value="Unassembled WGS sequence"/>
</dbReference>
<dbReference type="Gene3D" id="2.30.110.10">
    <property type="entry name" value="Electron Transport, Fmn-binding Protein, Chain A"/>
    <property type="match status" value="1"/>
</dbReference>